<protein>
    <recommendedName>
        <fullName evidence="6">Peptidase M50 domain-containing protein</fullName>
    </recommendedName>
</protein>
<name>A0A645HXM7_9ZZZZ</name>
<evidence type="ECO:0000259" key="6">
    <source>
        <dbReference type="Pfam" id="PF02163"/>
    </source>
</evidence>
<dbReference type="InterPro" id="IPR052348">
    <property type="entry name" value="Metallopeptidase_M50B"/>
</dbReference>
<organism evidence="7">
    <name type="scientific">bioreactor metagenome</name>
    <dbReference type="NCBI Taxonomy" id="1076179"/>
    <lineage>
        <taxon>unclassified sequences</taxon>
        <taxon>metagenomes</taxon>
        <taxon>ecological metagenomes</taxon>
    </lineage>
</organism>
<evidence type="ECO:0000313" key="7">
    <source>
        <dbReference type="EMBL" id="MPN40073.1"/>
    </source>
</evidence>
<dbReference type="PANTHER" id="PTHR35864:SF1">
    <property type="entry name" value="ZINC METALLOPROTEASE YWHC-RELATED"/>
    <property type="match status" value="1"/>
</dbReference>
<keyword evidence="3 5" id="KW-1133">Transmembrane helix</keyword>
<dbReference type="AlphaFoldDB" id="A0A645HXM7"/>
<feature type="transmembrane region" description="Helical" evidence="5">
    <location>
        <begin position="58"/>
        <end position="76"/>
    </location>
</feature>
<dbReference type="InterPro" id="IPR008915">
    <property type="entry name" value="Peptidase_M50"/>
</dbReference>
<keyword evidence="4 5" id="KW-0472">Membrane</keyword>
<dbReference type="EMBL" id="VSSQ01096262">
    <property type="protein sequence ID" value="MPN40073.1"/>
    <property type="molecule type" value="Genomic_DNA"/>
</dbReference>
<sequence length="94" mass="10501">MNIYINPYVAQFVLILLQINIILAVFNLIPIPPLDGSKILAGFLPESAENLMYNLERYGFLILMVLIFTGVFSKIINPFVSGLYHICLSIAGII</sequence>
<comment type="caution">
    <text evidence="7">The sequence shown here is derived from an EMBL/GenBank/DDBJ whole genome shotgun (WGS) entry which is preliminary data.</text>
</comment>
<evidence type="ECO:0000256" key="5">
    <source>
        <dbReference type="SAM" id="Phobius"/>
    </source>
</evidence>
<evidence type="ECO:0000256" key="1">
    <source>
        <dbReference type="ARBA" id="ARBA00004141"/>
    </source>
</evidence>
<gene>
    <name evidence="7" type="ORF">SDC9_187608</name>
</gene>
<dbReference type="PANTHER" id="PTHR35864">
    <property type="entry name" value="ZINC METALLOPROTEASE MJ0611-RELATED"/>
    <property type="match status" value="1"/>
</dbReference>
<evidence type="ECO:0000256" key="4">
    <source>
        <dbReference type="ARBA" id="ARBA00023136"/>
    </source>
</evidence>
<keyword evidence="2 5" id="KW-0812">Transmembrane</keyword>
<evidence type="ECO:0000256" key="3">
    <source>
        <dbReference type="ARBA" id="ARBA00022989"/>
    </source>
</evidence>
<dbReference type="GO" id="GO:0006508">
    <property type="term" value="P:proteolysis"/>
    <property type="evidence" value="ECO:0007669"/>
    <property type="project" value="InterPro"/>
</dbReference>
<dbReference type="GO" id="GO:0016020">
    <property type="term" value="C:membrane"/>
    <property type="evidence" value="ECO:0007669"/>
    <property type="project" value="UniProtKB-SubCell"/>
</dbReference>
<dbReference type="Pfam" id="PF02163">
    <property type="entry name" value="Peptidase_M50"/>
    <property type="match status" value="1"/>
</dbReference>
<feature type="transmembrane region" description="Helical" evidence="5">
    <location>
        <begin position="12"/>
        <end position="31"/>
    </location>
</feature>
<comment type="subcellular location">
    <subcellularLocation>
        <location evidence="1">Membrane</location>
        <topology evidence="1">Multi-pass membrane protein</topology>
    </subcellularLocation>
</comment>
<reference evidence="7" key="1">
    <citation type="submission" date="2019-08" db="EMBL/GenBank/DDBJ databases">
        <authorList>
            <person name="Kucharzyk K."/>
            <person name="Murdoch R.W."/>
            <person name="Higgins S."/>
            <person name="Loffler F."/>
        </authorList>
    </citation>
    <scope>NUCLEOTIDE SEQUENCE</scope>
</reference>
<feature type="domain" description="Peptidase M50" evidence="6">
    <location>
        <begin position="9"/>
        <end position="64"/>
    </location>
</feature>
<evidence type="ECO:0000256" key="2">
    <source>
        <dbReference type="ARBA" id="ARBA00022692"/>
    </source>
</evidence>
<proteinExistence type="predicted"/>
<accession>A0A645HXM7</accession>